<evidence type="ECO:0000256" key="2">
    <source>
        <dbReference type="ARBA" id="ARBA00023015"/>
    </source>
</evidence>
<dbReference type="AlphaFoldDB" id="A0A0R2KZ94"/>
<dbReference type="PATRIC" id="fig|348151.3.peg.462"/>
<reference evidence="9 12" key="2">
    <citation type="submission" date="2019-07" db="EMBL/GenBank/DDBJ databases">
        <title>Whole genome shotgun sequence of Lactobacillus siliginis NBRC 101315.</title>
        <authorList>
            <person name="Hosoyama A."/>
            <person name="Uohara A."/>
            <person name="Ohji S."/>
            <person name="Ichikawa N."/>
        </authorList>
    </citation>
    <scope>NUCLEOTIDE SEQUENCE [LARGE SCALE GENOMIC DNA]</scope>
    <source>
        <strain evidence="9 12">NBRC 101315</strain>
    </source>
</reference>
<keyword evidence="11" id="KW-1185">Reference proteome</keyword>
<evidence type="ECO:0000256" key="3">
    <source>
        <dbReference type="ARBA" id="ARBA00023125"/>
    </source>
</evidence>
<dbReference type="RefSeq" id="WP_057811194.1">
    <property type="nucleotide sequence ID" value="NZ_BJUD01000009.1"/>
</dbReference>
<dbReference type="PRINTS" id="PR00598">
    <property type="entry name" value="HTHMARR"/>
</dbReference>
<keyword evidence="3" id="KW-0238">DNA-binding</keyword>
<dbReference type="EMBL" id="JQCB01000013">
    <property type="protein sequence ID" value="KRN94686.1"/>
    <property type="molecule type" value="Genomic_DNA"/>
</dbReference>
<organism evidence="10 11">
    <name type="scientific">Furfurilactobacillus siliginis</name>
    <dbReference type="NCBI Taxonomy" id="348151"/>
    <lineage>
        <taxon>Bacteria</taxon>
        <taxon>Bacillati</taxon>
        <taxon>Bacillota</taxon>
        <taxon>Bacilli</taxon>
        <taxon>Lactobacillales</taxon>
        <taxon>Lactobacillaceae</taxon>
        <taxon>Furfurilactobacillus</taxon>
    </lineage>
</organism>
<reference evidence="10 11" key="1">
    <citation type="journal article" date="2015" name="Genome Announc.">
        <title>Expanding the biotechnology potential of lactobacilli through comparative genomics of 213 strains and associated genera.</title>
        <authorList>
            <person name="Sun Z."/>
            <person name="Harris H.M."/>
            <person name="McCann A."/>
            <person name="Guo C."/>
            <person name="Argimon S."/>
            <person name="Zhang W."/>
            <person name="Yang X."/>
            <person name="Jeffery I.B."/>
            <person name="Cooney J.C."/>
            <person name="Kagawa T.F."/>
            <person name="Liu W."/>
            <person name="Song Y."/>
            <person name="Salvetti E."/>
            <person name="Wrobel A."/>
            <person name="Rasinkangas P."/>
            <person name="Parkhill J."/>
            <person name="Rea M.C."/>
            <person name="O'Sullivan O."/>
            <person name="Ritari J."/>
            <person name="Douillard F.P."/>
            <person name="Paul Ross R."/>
            <person name="Yang R."/>
            <person name="Briner A.E."/>
            <person name="Felis G.E."/>
            <person name="de Vos W.M."/>
            <person name="Barrangou R."/>
            <person name="Klaenhammer T.R."/>
            <person name="Caufield P.W."/>
            <person name="Cui Y."/>
            <person name="Zhang H."/>
            <person name="O'Toole P.W."/>
        </authorList>
    </citation>
    <scope>NUCLEOTIDE SEQUENCE [LARGE SCALE GENOMIC DNA]</scope>
    <source>
        <strain evidence="10 11">DSM 22696</strain>
    </source>
</reference>
<evidence type="ECO:0000256" key="5">
    <source>
        <dbReference type="ARBA" id="ARBA00046337"/>
    </source>
</evidence>
<dbReference type="Pfam" id="PF22381">
    <property type="entry name" value="Staph_reg_Sar_Rot"/>
    <property type="match status" value="1"/>
</dbReference>
<evidence type="ECO:0000256" key="6">
    <source>
        <dbReference type="ARBA" id="ARBA00047188"/>
    </source>
</evidence>
<dbReference type="SMART" id="SM00347">
    <property type="entry name" value="HTH_MARR"/>
    <property type="match status" value="1"/>
</dbReference>
<dbReference type="STRING" id="348151.IV55_GL000454"/>
<dbReference type="GO" id="GO:0003700">
    <property type="term" value="F:DNA-binding transcription factor activity"/>
    <property type="evidence" value="ECO:0007669"/>
    <property type="project" value="InterPro"/>
</dbReference>
<feature type="domain" description="HTH marR-type" evidence="8">
    <location>
        <begin position="11"/>
        <end position="145"/>
    </location>
</feature>
<dbReference type="EMBL" id="BJUD01000009">
    <property type="protein sequence ID" value="GEK28398.1"/>
    <property type="molecule type" value="Genomic_DNA"/>
</dbReference>
<evidence type="ECO:0000259" key="8">
    <source>
        <dbReference type="PROSITE" id="PS50995"/>
    </source>
</evidence>
<dbReference type="Gene3D" id="1.10.10.10">
    <property type="entry name" value="Winged helix-like DNA-binding domain superfamily/Winged helix DNA-binding domain"/>
    <property type="match status" value="1"/>
</dbReference>
<dbReference type="PANTHER" id="PTHR42756:SF1">
    <property type="entry name" value="TRANSCRIPTIONAL REPRESSOR OF EMRAB OPERON"/>
    <property type="match status" value="1"/>
</dbReference>
<evidence type="ECO:0000256" key="4">
    <source>
        <dbReference type="ARBA" id="ARBA00023163"/>
    </source>
</evidence>
<evidence type="ECO:0000313" key="12">
    <source>
        <dbReference type="Proteomes" id="UP000321429"/>
    </source>
</evidence>
<comment type="subcellular location">
    <subcellularLocation>
        <location evidence="1">Cytoplasm</location>
    </subcellularLocation>
</comment>
<dbReference type="InterPro" id="IPR000835">
    <property type="entry name" value="HTH_MarR-typ"/>
</dbReference>
<name>A0A0R2KZ94_9LACO</name>
<protein>
    <recommendedName>
        <fullName evidence="6">HTH-type transcriptional regulator SarZ</fullName>
    </recommendedName>
    <alternativeName>
        <fullName evidence="7">Staphylococcal accessory regulator Z</fullName>
    </alternativeName>
</protein>
<dbReference type="Proteomes" id="UP000321429">
    <property type="component" value="Unassembled WGS sequence"/>
</dbReference>
<keyword evidence="4" id="KW-0804">Transcription</keyword>
<dbReference type="InterPro" id="IPR036388">
    <property type="entry name" value="WH-like_DNA-bd_sf"/>
</dbReference>
<dbReference type="InterPro" id="IPR055166">
    <property type="entry name" value="Transc_reg_Sar_Rot_HTH"/>
</dbReference>
<sequence>MADISEARLLNDQLCVAVYHANKLFNHFYTKTLRPFHLTYAQYITLCALWERDGQNVRELGEQLALDSGTLTPLLRRLETNGWVHRQRSKKDERQVNIFLTAMGQEKRDEIYATVTECMSLLEYEDSDYAKARADVRDLADRLAKIDDHQLLRVSDNAN</sequence>
<dbReference type="GO" id="GO:0003677">
    <property type="term" value="F:DNA binding"/>
    <property type="evidence" value="ECO:0007669"/>
    <property type="project" value="UniProtKB-KW"/>
</dbReference>
<dbReference type="PANTHER" id="PTHR42756">
    <property type="entry name" value="TRANSCRIPTIONAL REGULATOR, MARR"/>
    <property type="match status" value="1"/>
</dbReference>
<dbReference type="SUPFAM" id="SSF46785">
    <property type="entry name" value="Winged helix' DNA-binding domain"/>
    <property type="match status" value="1"/>
</dbReference>
<evidence type="ECO:0000313" key="10">
    <source>
        <dbReference type="EMBL" id="KRN94686.1"/>
    </source>
</evidence>
<comment type="caution">
    <text evidence="10">The sequence shown here is derived from an EMBL/GenBank/DDBJ whole genome shotgun (WGS) entry which is preliminary data.</text>
</comment>
<dbReference type="OrthoDB" id="9806864at2"/>
<dbReference type="Proteomes" id="UP000051139">
    <property type="component" value="Unassembled WGS sequence"/>
</dbReference>
<dbReference type="GO" id="GO:0005737">
    <property type="term" value="C:cytoplasm"/>
    <property type="evidence" value="ECO:0007669"/>
    <property type="project" value="UniProtKB-SubCell"/>
</dbReference>
<proteinExistence type="inferred from homology"/>
<evidence type="ECO:0000256" key="1">
    <source>
        <dbReference type="ARBA" id="ARBA00004496"/>
    </source>
</evidence>
<gene>
    <name evidence="10" type="ORF">IV55_GL000454</name>
    <name evidence="9" type="ORF">LSI01_07090</name>
</gene>
<evidence type="ECO:0000313" key="9">
    <source>
        <dbReference type="EMBL" id="GEK28398.1"/>
    </source>
</evidence>
<evidence type="ECO:0000313" key="11">
    <source>
        <dbReference type="Proteomes" id="UP000051139"/>
    </source>
</evidence>
<dbReference type="PROSITE" id="PS50995">
    <property type="entry name" value="HTH_MARR_2"/>
    <property type="match status" value="1"/>
</dbReference>
<comment type="similarity">
    <text evidence="5">Belongs to the SarZ family.</text>
</comment>
<keyword evidence="2" id="KW-0805">Transcription regulation</keyword>
<evidence type="ECO:0000256" key="7">
    <source>
        <dbReference type="ARBA" id="ARBA00047207"/>
    </source>
</evidence>
<dbReference type="InterPro" id="IPR036390">
    <property type="entry name" value="WH_DNA-bd_sf"/>
</dbReference>
<accession>A0A0R2KZ94</accession>